<dbReference type="InterPro" id="IPR036388">
    <property type="entry name" value="WH-like_DNA-bd_sf"/>
</dbReference>
<evidence type="ECO:0000313" key="7">
    <source>
        <dbReference type="EMBL" id="MDQ1149586.1"/>
    </source>
</evidence>
<keyword evidence="4" id="KW-0238">DNA-binding</keyword>
<dbReference type="PANTHER" id="PTHR46577">
    <property type="entry name" value="HTH-TYPE TRANSCRIPTIONAL REGULATORY PROTEIN GABR"/>
    <property type="match status" value="1"/>
</dbReference>
<dbReference type="InterPro" id="IPR036390">
    <property type="entry name" value="WH_DNA-bd_sf"/>
</dbReference>
<name>A0ABU0U3P6_9SPHI</name>
<dbReference type="InterPro" id="IPR015421">
    <property type="entry name" value="PyrdxlP-dep_Trfase_major"/>
</dbReference>
<sequence length="495" mass="56418">MTKVLYLWTVLMMQFLQKLIVQMLRDWKFEIQLDEKLRKAVYLQIADALIKDIHSGRLHPGDALPGSRNLAQLLKVNRNTVVEALNVLLIEGWLVSKERKGTFVADTLPNFKDGHSSDKLTGTIQRTANQHYHLRFDDGHPDTKIAPISELARAYRQIFNQKAKWQMMGYGNEFGDFEFRKTIVQMLNHQRGMQVNEHHICITRGSQMAMYLTSQCLFTKGDYVMIENPGYKPAWEAFEHAGATLLPVNVDRNGLIMEEVSHYLKSYKKIKAIYVTPHHQYPTTATLSLKRRLELIQLSNTYGFTIIEDDYDNEFHFGYRPLLPLSGFSELKNYVYIGTLSKVVAPALRIGYLVSNNTGLIKNAGSLRKIIDVQGDGIMEQAVLQLIKDGTIKRHIKKASHYYRTKRDFMAGLLNKHFADKATFTFPEGGLAFWIVPNKDVDWSYVAGKLDSVGIQIILPNTYSLDKPVTGIRLGYGSLSEKDLEEGIIALSKVL</sequence>
<dbReference type="SUPFAM" id="SSF46785">
    <property type="entry name" value="Winged helix' DNA-binding domain"/>
    <property type="match status" value="1"/>
</dbReference>
<evidence type="ECO:0000256" key="3">
    <source>
        <dbReference type="ARBA" id="ARBA00023015"/>
    </source>
</evidence>
<evidence type="ECO:0000256" key="2">
    <source>
        <dbReference type="ARBA" id="ARBA00022898"/>
    </source>
</evidence>
<feature type="domain" description="HTH gntR-type" evidence="6">
    <location>
        <begin position="39"/>
        <end position="107"/>
    </location>
</feature>
<evidence type="ECO:0000313" key="8">
    <source>
        <dbReference type="Proteomes" id="UP001244640"/>
    </source>
</evidence>
<accession>A0ABU0U3P6</accession>
<organism evidence="7 8">
    <name type="scientific">Sphingobacterium zeae</name>
    <dbReference type="NCBI Taxonomy" id="1776859"/>
    <lineage>
        <taxon>Bacteria</taxon>
        <taxon>Pseudomonadati</taxon>
        <taxon>Bacteroidota</taxon>
        <taxon>Sphingobacteriia</taxon>
        <taxon>Sphingobacteriales</taxon>
        <taxon>Sphingobacteriaceae</taxon>
        <taxon>Sphingobacterium</taxon>
    </lineage>
</organism>
<evidence type="ECO:0000256" key="1">
    <source>
        <dbReference type="ARBA" id="ARBA00005384"/>
    </source>
</evidence>
<evidence type="ECO:0000256" key="4">
    <source>
        <dbReference type="ARBA" id="ARBA00023125"/>
    </source>
</evidence>
<dbReference type="EMBL" id="JAUTBA010000001">
    <property type="protein sequence ID" value="MDQ1149586.1"/>
    <property type="molecule type" value="Genomic_DNA"/>
</dbReference>
<gene>
    <name evidence="7" type="ORF">QE382_001570</name>
</gene>
<comment type="caution">
    <text evidence="7">The sequence shown here is derived from an EMBL/GenBank/DDBJ whole genome shotgun (WGS) entry which is preliminary data.</text>
</comment>
<dbReference type="InterPro" id="IPR051446">
    <property type="entry name" value="HTH_trans_reg/aminotransferase"/>
</dbReference>
<dbReference type="InterPro" id="IPR004839">
    <property type="entry name" value="Aminotransferase_I/II_large"/>
</dbReference>
<proteinExistence type="inferred from homology"/>
<dbReference type="GO" id="GO:0008483">
    <property type="term" value="F:transaminase activity"/>
    <property type="evidence" value="ECO:0007669"/>
    <property type="project" value="UniProtKB-KW"/>
</dbReference>
<dbReference type="CDD" id="cd00609">
    <property type="entry name" value="AAT_like"/>
    <property type="match status" value="1"/>
</dbReference>
<dbReference type="InterPro" id="IPR000524">
    <property type="entry name" value="Tscrpt_reg_HTH_GntR"/>
</dbReference>
<keyword evidence="3" id="KW-0805">Transcription regulation</keyword>
<dbReference type="PROSITE" id="PS50949">
    <property type="entry name" value="HTH_GNTR"/>
    <property type="match status" value="1"/>
</dbReference>
<dbReference type="CDD" id="cd07377">
    <property type="entry name" value="WHTH_GntR"/>
    <property type="match status" value="1"/>
</dbReference>
<evidence type="ECO:0000256" key="5">
    <source>
        <dbReference type="ARBA" id="ARBA00023163"/>
    </source>
</evidence>
<dbReference type="Pfam" id="PF00155">
    <property type="entry name" value="Aminotran_1_2"/>
    <property type="match status" value="1"/>
</dbReference>
<dbReference type="Pfam" id="PF00392">
    <property type="entry name" value="GntR"/>
    <property type="match status" value="1"/>
</dbReference>
<dbReference type="Proteomes" id="UP001244640">
    <property type="component" value="Unassembled WGS sequence"/>
</dbReference>
<keyword evidence="2" id="KW-0663">Pyridoxal phosphate</keyword>
<evidence type="ECO:0000259" key="6">
    <source>
        <dbReference type="PROSITE" id="PS50949"/>
    </source>
</evidence>
<keyword evidence="5" id="KW-0804">Transcription</keyword>
<dbReference type="InterPro" id="IPR015424">
    <property type="entry name" value="PyrdxlP-dep_Trfase"/>
</dbReference>
<dbReference type="PANTHER" id="PTHR46577:SF1">
    <property type="entry name" value="HTH-TYPE TRANSCRIPTIONAL REGULATORY PROTEIN GABR"/>
    <property type="match status" value="1"/>
</dbReference>
<protein>
    <submittedName>
        <fullName evidence="7">GntR family transcriptional regulator/MocR family aminotransferase</fullName>
    </submittedName>
</protein>
<dbReference type="SMART" id="SM00345">
    <property type="entry name" value="HTH_GNTR"/>
    <property type="match status" value="1"/>
</dbReference>
<keyword evidence="8" id="KW-1185">Reference proteome</keyword>
<dbReference type="Gene3D" id="1.10.10.10">
    <property type="entry name" value="Winged helix-like DNA-binding domain superfamily/Winged helix DNA-binding domain"/>
    <property type="match status" value="1"/>
</dbReference>
<dbReference type="Gene3D" id="3.40.640.10">
    <property type="entry name" value="Type I PLP-dependent aspartate aminotransferase-like (Major domain)"/>
    <property type="match status" value="1"/>
</dbReference>
<keyword evidence="7" id="KW-0032">Aminotransferase</keyword>
<keyword evidence="7" id="KW-0808">Transferase</keyword>
<reference evidence="7 8" key="1">
    <citation type="submission" date="2023-07" db="EMBL/GenBank/DDBJ databases">
        <title>Functional and genomic diversity of the sorghum phyllosphere microbiome.</title>
        <authorList>
            <person name="Shade A."/>
        </authorList>
    </citation>
    <scope>NUCLEOTIDE SEQUENCE [LARGE SCALE GENOMIC DNA]</scope>
    <source>
        <strain evidence="7 8">SORGH_AS_0892</strain>
    </source>
</reference>
<dbReference type="SUPFAM" id="SSF53383">
    <property type="entry name" value="PLP-dependent transferases"/>
    <property type="match status" value="1"/>
</dbReference>
<comment type="similarity">
    <text evidence="1">In the C-terminal section; belongs to the class-I pyridoxal-phosphate-dependent aminotransferase family.</text>
</comment>